<organism evidence="2">
    <name type="scientific">marine metagenome</name>
    <dbReference type="NCBI Taxonomy" id="408172"/>
    <lineage>
        <taxon>unclassified sequences</taxon>
        <taxon>metagenomes</taxon>
        <taxon>ecological metagenomes</taxon>
    </lineage>
</organism>
<protein>
    <submittedName>
        <fullName evidence="2">Uncharacterized protein</fullName>
    </submittedName>
</protein>
<reference evidence="2" key="1">
    <citation type="submission" date="2018-05" db="EMBL/GenBank/DDBJ databases">
        <authorList>
            <person name="Lanie J.A."/>
            <person name="Ng W.-L."/>
            <person name="Kazmierczak K.M."/>
            <person name="Andrzejewski T.M."/>
            <person name="Davidsen T.M."/>
            <person name="Wayne K.J."/>
            <person name="Tettelin H."/>
            <person name="Glass J.I."/>
            <person name="Rusch D."/>
            <person name="Podicherti R."/>
            <person name="Tsui H.-C.T."/>
            <person name="Winkler M.E."/>
        </authorList>
    </citation>
    <scope>NUCLEOTIDE SEQUENCE</scope>
</reference>
<dbReference type="EMBL" id="UINC01029673">
    <property type="protein sequence ID" value="SVB12787.1"/>
    <property type="molecule type" value="Genomic_DNA"/>
</dbReference>
<dbReference type="AlphaFoldDB" id="A0A382BHW2"/>
<proteinExistence type="predicted"/>
<accession>A0A382BHW2</accession>
<feature type="compositionally biased region" description="Polar residues" evidence="1">
    <location>
        <begin position="53"/>
        <end position="81"/>
    </location>
</feature>
<sequence length="81" mass="9299">SSRNDPNHWHGRHHDCKRRTRIYHCRRYGRASGHGQLRESQPLAEATGGPQRISLSSQHRTGTGPGWNTRTNRNSSMEQLL</sequence>
<feature type="non-terminal residue" evidence="2">
    <location>
        <position position="81"/>
    </location>
</feature>
<evidence type="ECO:0000313" key="2">
    <source>
        <dbReference type="EMBL" id="SVB12787.1"/>
    </source>
</evidence>
<feature type="region of interest" description="Disordered" evidence="1">
    <location>
        <begin position="31"/>
        <end position="81"/>
    </location>
</feature>
<feature type="non-terminal residue" evidence="2">
    <location>
        <position position="1"/>
    </location>
</feature>
<name>A0A382BHW2_9ZZZZ</name>
<gene>
    <name evidence="2" type="ORF">METZ01_LOCUS165641</name>
</gene>
<evidence type="ECO:0000256" key="1">
    <source>
        <dbReference type="SAM" id="MobiDB-lite"/>
    </source>
</evidence>